<sequence>MDEDFMRKMASKDKACTTTHDHIPDDRINSHASCYPITDDMDETERRVWDSLDDEDRKMIQSDRTYYGTNYGAGFGGNSKVSFYDVLGIRQFA</sequence>
<gene>
    <name evidence="1" type="ORF">JF70_13570</name>
</gene>
<dbReference type="EMBL" id="JWMF01000007">
    <property type="protein sequence ID" value="KJY50656.1"/>
    <property type="molecule type" value="Genomic_DNA"/>
</dbReference>
<name>A0A0F4KZA3_9BIFI</name>
<dbReference type="PATRIC" id="fig|1684.5.peg.1418"/>
<evidence type="ECO:0000313" key="1">
    <source>
        <dbReference type="EMBL" id="KJY50656.1"/>
    </source>
</evidence>
<protein>
    <submittedName>
        <fullName evidence="1">Uncharacterized protein</fullName>
    </submittedName>
</protein>
<comment type="caution">
    <text evidence="1">The sequence shown here is derived from an EMBL/GenBank/DDBJ whole genome shotgun (WGS) entry which is preliminary data.</text>
</comment>
<evidence type="ECO:0000313" key="2">
    <source>
        <dbReference type="Proteomes" id="UP000033567"/>
    </source>
</evidence>
<accession>A0A0F4KZA3</accession>
<dbReference type="Proteomes" id="UP000033567">
    <property type="component" value="Unassembled WGS sequence"/>
</dbReference>
<dbReference type="AlphaFoldDB" id="A0A0F4KZA3"/>
<reference evidence="1 2" key="1">
    <citation type="submission" date="2014-12" db="EMBL/GenBank/DDBJ databases">
        <title>Comparative genomics of the lactic acid bacteria isolated from the honey bee gut.</title>
        <authorList>
            <person name="Ellegaard K.M."/>
            <person name="Tamarit D."/>
            <person name="Javelind E."/>
            <person name="Olofsson T."/>
            <person name="Andersson S.G."/>
            <person name="Vasquez A."/>
        </authorList>
    </citation>
    <scope>NUCLEOTIDE SEQUENCE [LARGE SCALE GENOMIC DNA]</scope>
    <source>
        <strain evidence="1 2">Bin7</strain>
    </source>
</reference>
<proteinExistence type="predicted"/>
<keyword evidence="2" id="KW-1185">Reference proteome</keyword>
<organism evidence="1 2">
    <name type="scientific">Bifidobacterium mellis</name>
    <dbReference type="NCBI Taxonomy" id="1293823"/>
    <lineage>
        <taxon>Bacteria</taxon>
        <taxon>Bacillati</taxon>
        <taxon>Actinomycetota</taxon>
        <taxon>Actinomycetes</taxon>
        <taxon>Bifidobacteriales</taxon>
        <taxon>Bifidobacteriaceae</taxon>
        <taxon>Bifidobacterium</taxon>
    </lineage>
</organism>